<organism evidence="2 3">
    <name type="scientific">Chryseolinea serpens</name>
    <dbReference type="NCBI Taxonomy" id="947013"/>
    <lineage>
        <taxon>Bacteria</taxon>
        <taxon>Pseudomonadati</taxon>
        <taxon>Bacteroidota</taxon>
        <taxon>Cytophagia</taxon>
        <taxon>Cytophagales</taxon>
        <taxon>Fulvivirgaceae</taxon>
        <taxon>Chryseolinea</taxon>
    </lineage>
</organism>
<name>A0A1M5UTQ3_9BACT</name>
<dbReference type="GO" id="GO:0016747">
    <property type="term" value="F:acyltransferase activity, transferring groups other than amino-acyl groups"/>
    <property type="evidence" value="ECO:0007669"/>
    <property type="project" value="InterPro"/>
</dbReference>
<dbReference type="PROSITE" id="PS51186">
    <property type="entry name" value="GNAT"/>
    <property type="match status" value="1"/>
</dbReference>
<keyword evidence="3" id="KW-1185">Reference proteome</keyword>
<dbReference type="RefSeq" id="WP_073139396.1">
    <property type="nucleotide sequence ID" value="NZ_FQWQ01000003.1"/>
</dbReference>
<dbReference type="OrthoDB" id="9806005at2"/>
<dbReference type="PANTHER" id="PTHR41368:SF1">
    <property type="entry name" value="PROTEIN YGHO"/>
    <property type="match status" value="1"/>
</dbReference>
<feature type="domain" description="N-acetyltransferase" evidence="1">
    <location>
        <begin position="199"/>
        <end position="373"/>
    </location>
</feature>
<sequence length="373" mass="42906">MKRVEPVTTKAQLEAFIDFPHDLYKDDPCYVPELFIAQRDLLTPGKHPFHEHSPVQLFLAYDKDKVVGRIAAILNKNHNTFNKTEDGFFGFFDAVNDGEINALLFQQAEQWLRDKGARTIIGPANFSTNETCGLLIAGFDTPPFAMMTYNKEYYESLLNQIGFRKKVDLIAYRFGEDGYDDKSVRVKKALLDRLQSKGITIRPVIKKNFEHEVARIREVYNSAWDRNLGFVPMTEKEFDYLAKDMKMILDTDFCLVAEKDGKAIGFALAIPDINQLLINIKRGRLLPFGLFKLLFGLKKINGIRVIALGVMEGYRKLGIEACFYGTIIEAYRRKKFKRAEASWILEDNDLMNNALLHVKGVPHKRYRIFEKAI</sequence>
<dbReference type="SUPFAM" id="SSF55729">
    <property type="entry name" value="Acyl-CoA N-acyltransferases (Nat)"/>
    <property type="match status" value="1"/>
</dbReference>
<proteinExistence type="predicted"/>
<evidence type="ECO:0000313" key="2">
    <source>
        <dbReference type="EMBL" id="SHH66306.1"/>
    </source>
</evidence>
<dbReference type="InterPro" id="IPR039968">
    <property type="entry name" value="BcerS-like"/>
</dbReference>
<dbReference type="AlphaFoldDB" id="A0A1M5UTQ3"/>
<evidence type="ECO:0000313" key="3">
    <source>
        <dbReference type="Proteomes" id="UP000184212"/>
    </source>
</evidence>
<dbReference type="InterPro" id="IPR016181">
    <property type="entry name" value="Acyl_CoA_acyltransferase"/>
</dbReference>
<reference evidence="2 3" key="1">
    <citation type="submission" date="2016-11" db="EMBL/GenBank/DDBJ databases">
        <authorList>
            <person name="Jaros S."/>
            <person name="Januszkiewicz K."/>
            <person name="Wedrychowicz H."/>
        </authorList>
    </citation>
    <scope>NUCLEOTIDE SEQUENCE [LARGE SCALE GENOMIC DNA]</scope>
    <source>
        <strain evidence="2 3">DSM 24574</strain>
    </source>
</reference>
<protein>
    <recommendedName>
        <fullName evidence="1">N-acetyltransferase domain-containing protein</fullName>
    </recommendedName>
</protein>
<dbReference type="PANTHER" id="PTHR41368">
    <property type="entry name" value="PROTEIN YGHO"/>
    <property type="match status" value="1"/>
</dbReference>
<accession>A0A1M5UTQ3</accession>
<dbReference type="EMBL" id="FQWQ01000003">
    <property type="protein sequence ID" value="SHH66306.1"/>
    <property type="molecule type" value="Genomic_DNA"/>
</dbReference>
<dbReference type="Gene3D" id="3.40.630.30">
    <property type="match status" value="1"/>
</dbReference>
<evidence type="ECO:0000259" key="1">
    <source>
        <dbReference type="PROSITE" id="PS51186"/>
    </source>
</evidence>
<dbReference type="STRING" id="947013.SAMN04488109_4907"/>
<dbReference type="InterPro" id="IPR000182">
    <property type="entry name" value="GNAT_dom"/>
</dbReference>
<dbReference type="Proteomes" id="UP000184212">
    <property type="component" value="Unassembled WGS sequence"/>
</dbReference>
<gene>
    <name evidence="2" type="ORF">SAMN04488109_4907</name>
</gene>